<protein>
    <submittedName>
        <fullName evidence="4">Nucleoid-associated protein</fullName>
    </submittedName>
</protein>
<comment type="similarity">
    <text evidence="2">Belongs to the YejK family.</text>
</comment>
<dbReference type="RefSeq" id="WP_209028378.1">
    <property type="nucleotide sequence ID" value="NZ_CP072455.1"/>
</dbReference>
<sequence>MNNTEIDVKHVVVHILHKEQRDAATITLSQSESDVTSASQRLIVDICTKHAKSANKGYGSFEGDTDNYPMEAFITDYNDRKVTFYDISCTMMRHLKVRSEEEQMSTGGYVLFSHIEINDNEYILVVMINSTTGSSISADFSIEDSVYLDISKLKVAGRINLTSLKNEAERYIDFLKTKNAISNYFKKFLGCNDIMIAKKETDKLNNALKQFADEQNLSGEKRDNFFNMALNYLKNLNKNNKPISIGS</sequence>
<comment type="subcellular location">
    <subcellularLocation>
        <location evidence="1">Cytoplasm</location>
        <location evidence="1">Nucleoid</location>
    </subcellularLocation>
</comment>
<dbReference type="PANTHER" id="PTHR38772">
    <property type="match status" value="1"/>
</dbReference>
<evidence type="ECO:0000313" key="5">
    <source>
        <dbReference type="Proteomes" id="UP000665047"/>
    </source>
</evidence>
<proteinExistence type="inferred from homology"/>
<organism evidence="4 5">
    <name type="scientific">Xenorhabdus budapestensis</name>
    <dbReference type="NCBI Taxonomy" id="290110"/>
    <lineage>
        <taxon>Bacteria</taxon>
        <taxon>Pseudomonadati</taxon>
        <taxon>Pseudomonadota</taxon>
        <taxon>Gammaproteobacteria</taxon>
        <taxon>Enterobacterales</taxon>
        <taxon>Morganellaceae</taxon>
        <taxon>Xenorhabdus</taxon>
    </lineage>
</organism>
<name>A0ABX7VKS7_XENBU</name>
<gene>
    <name evidence="4" type="ORF">HGO23_06785</name>
</gene>
<evidence type="ECO:0000313" key="4">
    <source>
        <dbReference type="EMBL" id="QTL41035.1"/>
    </source>
</evidence>
<reference evidence="4 5" key="1">
    <citation type="submission" date="2021-03" db="EMBL/GenBank/DDBJ databases">
        <title>Complete Genome Sequence Data of Xenorhabdus budapestensis strain C72, a Candidate Biological Control Agent, from China.</title>
        <authorList>
            <person name="LI B."/>
            <person name="WANG S."/>
            <person name="QIU D."/>
        </authorList>
    </citation>
    <scope>NUCLEOTIDE SEQUENCE [LARGE SCALE GENOMIC DNA]</scope>
    <source>
        <strain evidence="4 5">C-7-2</strain>
    </source>
</reference>
<dbReference type="PANTHER" id="PTHR38772:SF1">
    <property type="entry name" value="NUCLEOID-ASSOCIATED PROTEIN YEJK"/>
    <property type="match status" value="1"/>
</dbReference>
<dbReference type="Proteomes" id="UP000665047">
    <property type="component" value="Chromosome"/>
</dbReference>
<evidence type="ECO:0000256" key="3">
    <source>
        <dbReference type="ARBA" id="ARBA00022490"/>
    </source>
</evidence>
<evidence type="ECO:0000256" key="1">
    <source>
        <dbReference type="ARBA" id="ARBA00004453"/>
    </source>
</evidence>
<evidence type="ECO:0000256" key="2">
    <source>
        <dbReference type="ARBA" id="ARBA00009035"/>
    </source>
</evidence>
<dbReference type="EMBL" id="CP072455">
    <property type="protein sequence ID" value="QTL41035.1"/>
    <property type="molecule type" value="Genomic_DNA"/>
</dbReference>
<accession>A0ABX7VKS7</accession>
<dbReference type="InterPro" id="IPR007358">
    <property type="entry name" value="Nucleoid_associated_NdpA"/>
</dbReference>
<dbReference type="Pfam" id="PF04245">
    <property type="entry name" value="NA37"/>
    <property type="match status" value="1"/>
</dbReference>
<keyword evidence="3" id="KW-0963">Cytoplasm</keyword>
<keyword evidence="5" id="KW-1185">Reference proteome</keyword>